<dbReference type="EMBL" id="HBUF01523286">
    <property type="protein sequence ID" value="CAG6749423.1"/>
    <property type="molecule type" value="Transcribed_RNA"/>
</dbReference>
<dbReference type="EMBL" id="HBUF01523287">
    <property type="protein sequence ID" value="CAG6749425.1"/>
    <property type="molecule type" value="Transcribed_RNA"/>
</dbReference>
<sequence>MSRFIRLSHEQMKPRSTSSNPGTSFTMTLAVLPNFPYVTDVWNGISNQRLFSLATNGTTGSLAWWVPIGPICFLSCPRSNIIYRKIQRTRSSNATIDRLLGNISRTETMSLDRSERGTKRNNPSTPLCPR</sequence>
<dbReference type="AlphaFoldDB" id="A0A8D8ZM27"/>
<accession>A0A8D8ZM27</accession>
<protein>
    <submittedName>
        <fullName evidence="2">Uncharacterized protein</fullName>
    </submittedName>
</protein>
<feature type="region of interest" description="Disordered" evidence="1">
    <location>
        <begin position="107"/>
        <end position="130"/>
    </location>
</feature>
<feature type="compositionally biased region" description="Polar residues" evidence="1">
    <location>
        <begin position="14"/>
        <end position="23"/>
    </location>
</feature>
<organism evidence="2">
    <name type="scientific">Cacopsylla melanoneura</name>
    <dbReference type="NCBI Taxonomy" id="428564"/>
    <lineage>
        <taxon>Eukaryota</taxon>
        <taxon>Metazoa</taxon>
        <taxon>Ecdysozoa</taxon>
        <taxon>Arthropoda</taxon>
        <taxon>Hexapoda</taxon>
        <taxon>Insecta</taxon>
        <taxon>Pterygota</taxon>
        <taxon>Neoptera</taxon>
        <taxon>Paraneoptera</taxon>
        <taxon>Hemiptera</taxon>
        <taxon>Sternorrhyncha</taxon>
        <taxon>Psylloidea</taxon>
        <taxon>Psyllidae</taxon>
        <taxon>Psyllinae</taxon>
        <taxon>Cacopsylla</taxon>
    </lineage>
</organism>
<feature type="compositionally biased region" description="Polar residues" evidence="1">
    <location>
        <begin position="120"/>
        <end position="130"/>
    </location>
</feature>
<proteinExistence type="predicted"/>
<feature type="region of interest" description="Disordered" evidence="1">
    <location>
        <begin position="1"/>
        <end position="23"/>
    </location>
</feature>
<reference evidence="2" key="1">
    <citation type="submission" date="2021-05" db="EMBL/GenBank/DDBJ databases">
        <authorList>
            <person name="Alioto T."/>
            <person name="Alioto T."/>
            <person name="Gomez Garrido J."/>
        </authorList>
    </citation>
    <scope>NUCLEOTIDE SEQUENCE</scope>
</reference>
<name>A0A8D8ZM27_9HEMI</name>
<evidence type="ECO:0000256" key="1">
    <source>
        <dbReference type="SAM" id="MobiDB-lite"/>
    </source>
</evidence>
<evidence type="ECO:0000313" key="2">
    <source>
        <dbReference type="EMBL" id="CAG6749425.1"/>
    </source>
</evidence>